<evidence type="ECO:0000313" key="3">
    <source>
        <dbReference type="Proteomes" id="UP000285961"/>
    </source>
</evidence>
<comment type="caution">
    <text evidence="2">The sequence shown here is derived from an EMBL/GenBank/DDBJ whole genome shotgun (WGS) entry which is preliminary data.</text>
</comment>
<dbReference type="EMBL" id="QZKI01000065">
    <property type="protein sequence ID" value="RJP70807.1"/>
    <property type="molecule type" value="Genomic_DNA"/>
</dbReference>
<dbReference type="Pfam" id="PF12225">
    <property type="entry name" value="DUF5981"/>
    <property type="match status" value="1"/>
</dbReference>
<protein>
    <submittedName>
        <fullName evidence="2">5,10-methylenetetrahydrofolate reductase</fullName>
    </submittedName>
</protein>
<organism evidence="2 3">
    <name type="scientific">Candidatus Abyssobacteria bacterium SURF_17</name>
    <dbReference type="NCBI Taxonomy" id="2093361"/>
    <lineage>
        <taxon>Bacteria</taxon>
        <taxon>Pseudomonadati</taxon>
        <taxon>Candidatus Hydrogenedentota</taxon>
        <taxon>Candidatus Abyssobacteria</taxon>
    </lineage>
</organism>
<proteinExistence type="predicted"/>
<gene>
    <name evidence="2" type="ORF">C4532_09005</name>
</gene>
<dbReference type="Proteomes" id="UP000285961">
    <property type="component" value="Unassembled WGS sequence"/>
</dbReference>
<reference evidence="2 3" key="1">
    <citation type="journal article" date="2017" name="ISME J.">
        <title>Energy and carbon metabolisms in a deep terrestrial subsurface fluid microbial community.</title>
        <authorList>
            <person name="Momper L."/>
            <person name="Jungbluth S.P."/>
            <person name="Lee M.D."/>
            <person name="Amend J.P."/>
        </authorList>
    </citation>
    <scope>NUCLEOTIDE SEQUENCE [LARGE SCALE GENOMIC DNA]</scope>
    <source>
        <strain evidence="2">SURF_17</strain>
    </source>
</reference>
<evidence type="ECO:0000313" key="2">
    <source>
        <dbReference type="EMBL" id="RJP70807.1"/>
    </source>
</evidence>
<sequence length="170" mass="18902">MEELARKLDDKEIVFTVQIDEPCDQRILTRELRRISDRLERVEAIVVLACGTAVQVMASAVEKPCLAGLDTLFAGTVVHVNKYLENCLACGECILNETAGICPKTRCPKGILNGPCSEKLDEKCSVDPDTECVWVAIENRRQALGMERNAAVFLPQDWARRASPRCVPEK</sequence>
<accession>A0A419EZI4</accession>
<feature type="domain" description="Methylene-tetrahydrofolate reductase C-terminal-like" evidence="1">
    <location>
        <begin position="67"/>
        <end position="158"/>
    </location>
</feature>
<dbReference type="InterPro" id="IPR022026">
    <property type="entry name" value="DUF5981"/>
</dbReference>
<evidence type="ECO:0000259" key="1">
    <source>
        <dbReference type="Pfam" id="PF12225"/>
    </source>
</evidence>
<name>A0A419EZI4_9BACT</name>
<dbReference type="AlphaFoldDB" id="A0A419EZI4"/>